<reference evidence="1 2" key="1">
    <citation type="submission" date="2019-07" db="EMBL/GenBank/DDBJ databases">
        <title>WGS assembly of Gossypium mustelinum.</title>
        <authorList>
            <person name="Chen Z.J."/>
            <person name="Sreedasyam A."/>
            <person name="Ando A."/>
            <person name="Song Q."/>
            <person name="De L."/>
            <person name="Hulse-Kemp A."/>
            <person name="Ding M."/>
            <person name="Ye W."/>
            <person name="Kirkbride R."/>
            <person name="Jenkins J."/>
            <person name="Plott C."/>
            <person name="Lovell J."/>
            <person name="Lin Y.-M."/>
            <person name="Vaughn R."/>
            <person name="Liu B."/>
            <person name="Li W."/>
            <person name="Simpson S."/>
            <person name="Scheffler B."/>
            <person name="Saski C."/>
            <person name="Grover C."/>
            <person name="Hu G."/>
            <person name="Conover J."/>
            <person name="Carlson J."/>
            <person name="Shu S."/>
            <person name="Boston L."/>
            <person name="Williams M."/>
            <person name="Peterson D."/>
            <person name="Mcgee K."/>
            <person name="Jones D."/>
            <person name="Wendel J."/>
            <person name="Stelly D."/>
            <person name="Grimwood J."/>
            <person name="Schmutz J."/>
        </authorList>
    </citation>
    <scope>NUCLEOTIDE SEQUENCE [LARGE SCALE GENOMIC DNA]</scope>
    <source>
        <strain evidence="1">1408120.09</strain>
    </source>
</reference>
<proteinExistence type="predicted"/>
<evidence type="ECO:0000313" key="2">
    <source>
        <dbReference type="Proteomes" id="UP000323597"/>
    </source>
</evidence>
<accession>A0A5D2ZTT6</accession>
<dbReference type="EMBL" id="CM017638">
    <property type="protein sequence ID" value="TYJ42335.1"/>
    <property type="molecule type" value="Genomic_DNA"/>
</dbReference>
<dbReference type="Proteomes" id="UP000323597">
    <property type="component" value="Chromosome A03"/>
</dbReference>
<evidence type="ECO:0000313" key="1">
    <source>
        <dbReference type="EMBL" id="TYJ42335.1"/>
    </source>
</evidence>
<organism evidence="1 2">
    <name type="scientific">Gossypium mustelinum</name>
    <name type="common">Cotton</name>
    <name type="synonym">Gossypium caicoense</name>
    <dbReference type="NCBI Taxonomy" id="34275"/>
    <lineage>
        <taxon>Eukaryota</taxon>
        <taxon>Viridiplantae</taxon>
        <taxon>Streptophyta</taxon>
        <taxon>Embryophyta</taxon>
        <taxon>Tracheophyta</taxon>
        <taxon>Spermatophyta</taxon>
        <taxon>Magnoliopsida</taxon>
        <taxon>eudicotyledons</taxon>
        <taxon>Gunneridae</taxon>
        <taxon>Pentapetalae</taxon>
        <taxon>rosids</taxon>
        <taxon>malvids</taxon>
        <taxon>Malvales</taxon>
        <taxon>Malvaceae</taxon>
        <taxon>Malvoideae</taxon>
        <taxon>Gossypium</taxon>
    </lineage>
</organism>
<sequence>MTLSTFFPTNPQTFEESSSFNYVRPIKPKLGYNFISLKTTNSSIKKICNLKIIIIQITSNYSKKFKTSSPLTVSHKNIR</sequence>
<protein>
    <submittedName>
        <fullName evidence="1">Uncharacterized protein</fullName>
    </submittedName>
</protein>
<keyword evidence="2" id="KW-1185">Reference proteome</keyword>
<name>A0A5D2ZTT6_GOSMU</name>
<gene>
    <name evidence="1" type="ORF">E1A91_A03G082300v1</name>
</gene>
<dbReference type="AlphaFoldDB" id="A0A5D2ZTT6"/>